<dbReference type="Proteomes" id="UP000803884">
    <property type="component" value="Unassembled WGS sequence"/>
</dbReference>
<dbReference type="GO" id="GO:0042626">
    <property type="term" value="F:ATPase-coupled transmembrane transporter activity"/>
    <property type="evidence" value="ECO:0007669"/>
    <property type="project" value="TreeGrafter"/>
</dbReference>
<organism evidence="7 8">
    <name type="scientific">Cladosporium halotolerans</name>
    <dbReference type="NCBI Taxonomy" id="1052096"/>
    <lineage>
        <taxon>Eukaryota</taxon>
        <taxon>Fungi</taxon>
        <taxon>Dikarya</taxon>
        <taxon>Ascomycota</taxon>
        <taxon>Pezizomycotina</taxon>
        <taxon>Dothideomycetes</taxon>
        <taxon>Dothideomycetidae</taxon>
        <taxon>Cladosporiales</taxon>
        <taxon>Cladosporiaceae</taxon>
        <taxon>Cladosporium</taxon>
    </lineage>
</organism>
<comment type="caution">
    <text evidence="7">The sequence shown here is derived from an EMBL/GenBank/DDBJ whole genome shotgun (WGS) entry which is preliminary data.</text>
</comment>
<keyword evidence="5" id="KW-0472">Membrane</keyword>
<keyword evidence="4" id="KW-1133">Transmembrane helix</keyword>
<evidence type="ECO:0000256" key="1">
    <source>
        <dbReference type="ARBA" id="ARBA00004141"/>
    </source>
</evidence>
<reference evidence="7 8" key="1">
    <citation type="journal article" date="2020" name="Microbiol. Resour. Announc.">
        <title>Draft Genome Sequence of a Cladosporium Species Isolated from the Mesophotic Ascidian Didemnum maculosum.</title>
        <authorList>
            <person name="Gioti A."/>
            <person name="Siaperas R."/>
            <person name="Nikolaivits E."/>
            <person name="Le Goff G."/>
            <person name="Ouazzani J."/>
            <person name="Kotoulas G."/>
            <person name="Topakas E."/>
        </authorList>
    </citation>
    <scope>NUCLEOTIDE SEQUENCE [LARGE SCALE GENOMIC DNA]</scope>
    <source>
        <strain evidence="7 8">TM138-S3</strain>
    </source>
</reference>
<comment type="subcellular location">
    <subcellularLocation>
        <location evidence="1">Membrane</location>
        <topology evidence="1">Multi-pass membrane protein</topology>
    </subcellularLocation>
</comment>
<proteinExistence type="predicted"/>
<dbReference type="RefSeq" id="XP_069224743.1">
    <property type="nucleotide sequence ID" value="XM_069378225.1"/>
</dbReference>
<evidence type="ECO:0000259" key="6">
    <source>
        <dbReference type="Pfam" id="PF00005"/>
    </source>
</evidence>
<dbReference type="GO" id="GO:0016020">
    <property type="term" value="C:membrane"/>
    <property type="evidence" value="ECO:0007669"/>
    <property type="project" value="UniProtKB-SubCell"/>
</dbReference>
<gene>
    <name evidence="7" type="ORF">WHR41_09622</name>
</gene>
<keyword evidence="2" id="KW-0813">Transport</keyword>
<dbReference type="AlphaFoldDB" id="A0AB34K9F3"/>
<keyword evidence="8" id="KW-1185">Reference proteome</keyword>
<protein>
    <recommendedName>
        <fullName evidence="6">ABC transporter domain-containing protein</fullName>
    </recommendedName>
</protein>
<evidence type="ECO:0000256" key="3">
    <source>
        <dbReference type="ARBA" id="ARBA00022692"/>
    </source>
</evidence>
<evidence type="ECO:0000256" key="2">
    <source>
        <dbReference type="ARBA" id="ARBA00022448"/>
    </source>
</evidence>
<dbReference type="InterPro" id="IPR003439">
    <property type="entry name" value="ABC_transporter-like_ATP-bd"/>
</dbReference>
<evidence type="ECO:0000313" key="8">
    <source>
        <dbReference type="Proteomes" id="UP000803884"/>
    </source>
</evidence>
<sequence>MNQDEEGGPDAHFQNKSIRSFLWTGLTVKVEDRRTKQQKAILSNVDGMVTQGELMAVMGPSGSGKSTLLQVLSQRRRFPAVSADGLLYLNGVAADANDFR</sequence>
<dbReference type="InterPro" id="IPR050352">
    <property type="entry name" value="ABCG_transporters"/>
</dbReference>
<dbReference type="GO" id="GO:0005524">
    <property type="term" value="F:ATP binding"/>
    <property type="evidence" value="ECO:0007669"/>
    <property type="project" value="InterPro"/>
</dbReference>
<evidence type="ECO:0000313" key="7">
    <source>
        <dbReference type="EMBL" id="KAL1581634.1"/>
    </source>
</evidence>
<dbReference type="SUPFAM" id="SSF52540">
    <property type="entry name" value="P-loop containing nucleoside triphosphate hydrolases"/>
    <property type="match status" value="1"/>
</dbReference>
<evidence type="ECO:0000256" key="4">
    <source>
        <dbReference type="ARBA" id="ARBA00022989"/>
    </source>
</evidence>
<dbReference type="PANTHER" id="PTHR48041:SF98">
    <property type="entry name" value="TRANSPORTER, PUTATIVE (EUROFUNG)-RELATED"/>
    <property type="match status" value="1"/>
</dbReference>
<dbReference type="PANTHER" id="PTHR48041">
    <property type="entry name" value="ABC TRANSPORTER G FAMILY MEMBER 28"/>
    <property type="match status" value="1"/>
</dbReference>
<dbReference type="InterPro" id="IPR027417">
    <property type="entry name" value="P-loop_NTPase"/>
</dbReference>
<dbReference type="EMBL" id="JAAQHG020000425">
    <property type="protein sequence ID" value="KAL1581634.1"/>
    <property type="molecule type" value="Genomic_DNA"/>
</dbReference>
<feature type="non-terminal residue" evidence="7">
    <location>
        <position position="100"/>
    </location>
</feature>
<dbReference type="Pfam" id="PF00005">
    <property type="entry name" value="ABC_tran"/>
    <property type="match status" value="1"/>
</dbReference>
<dbReference type="GO" id="GO:0016887">
    <property type="term" value="F:ATP hydrolysis activity"/>
    <property type="evidence" value="ECO:0007669"/>
    <property type="project" value="InterPro"/>
</dbReference>
<accession>A0AB34K9F3</accession>
<evidence type="ECO:0000256" key="5">
    <source>
        <dbReference type="ARBA" id="ARBA00023136"/>
    </source>
</evidence>
<feature type="domain" description="ABC transporter" evidence="6">
    <location>
        <begin position="42"/>
        <end position="76"/>
    </location>
</feature>
<name>A0AB34K9F3_9PEZI</name>
<keyword evidence="3" id="KW-0812">Transmembrane</keyword>
<dbReference type="GeneID" id="96011063"/>
<dbReference type="Gene3D" id="3.40.50.300">
    <property type="entry name" value="P-loop containing nucleotide triphosphate hydrolases"/>
    <property type="match status" value="1"/>
</dbReference>